<dbReference type="OrthoDB" id="2183915at2759"/>
<sequence>MTQSSGILINSTAHSAKIALQSNGNLYIGQEDLSNASTISLMTQKLSRMIIDATGNVIIAGNGTPFTGNVLSVYGKATFTDSVVINGDLSLPTLSVTSDGSGGTILNTPTLTISNNLQVFSNVTFGNLKLISSTSGETSILSFDRTTGLPLPLKFETSSGNVSGVCVPNGFLVPGTLQIGGVAGDTTTGFSLLTVGNNLEISPGVAGASVKFNAPLSFGSGVSLYDPSVPTDTVNLFVESGSLYIQTTSPTTASPYTLTIGGGTNEIISTFVNKANSAFVRYDPTETSQYSGGVFSVSGTVLTSIGGEIRLEDILRLNLANSIEGVLGTTGWYYLGKLGVGRTTVTASLSWRARIDYDGLSAYSYSVLNYDTNVASLVIFQDTTGSYQVFVNVFSGPCRVSVLESPMEFTFSQYEGGSPTPSGTFSGYMMSWVQDFNIATTQSNAELEFGSINVLGSGTVNNATLTGTTSVVGNLEVSGSSVSFTTTDQIFYSPTTNTPTVSFMPDSFGNNTVTIHGLNNNQPSLIFDRELLSSSVSILPSSSSSYPGALEINHISNDPSSAIVLATKNQPAVVVDDLGNVSILSTFNNISGGTVSLNVAGGAIFEKKVLFQENASMADLSLTNGSNQVSMQCDANGNLSVGSSRITNVGSPVGASDAVTMEYVEGLLQGLSVKDSVYAASGYANVDLTQPVTVVDGVTVMPGNRILVKDQSDPVQNGIYVVESAAPPSRSTDLAVGSSAAATYVFVNNGVDNANTGWICSTISGQDVVGVNDIAFTQFSGAGEFNAGPGLAKNGNTIQVLVDGSSIEIANNNLRVSSGIAGQGLTGGSGTPLSITSIDFLSSVGTLTTGTWNAGVIGTTWGGTGSSSFNVGRVIYSNGVSLTQSLLYFDDVNIRLGINTLTPVSGLTVVDRDIQINQTVGTSSSMILSSSITNYTFALRNETSKLIISSGTGQNKLALTDVVTLDSTGTLNVNNAISTSTLTIGNTYQLTTGSIQKITSGPFSLNLFSEDNTGTCLNFYGGLGVASNFSSSEFLRVGFYNGNYVVGTSATGTGAVRNLCLQTGGNTNQILLQPNGNIAMSGALYVTVTEDAMSISNGGALTVAGGGSFSGHVYAVGFVATGTVDSSISTSGGVTMSKAVFNSSSQNYSVIADQDGCFDVQNSLSHSDSIMQLSSFSGNNGSNVFFRTFGLGQTNSPVSEFLQIGYEKTSLIYAIRTNQGGSATMRPLVLSATSNVNQVTLNTDGSTVFNGILSINAPLSVMSTEDATSTLAGGSATFAGGLSVGKTAIVGTLLRVPAIQLSSTIDFSSSGSIDKVTANYTSTGNLNFFNNSSTTLNIHNGNSLGPLSSTQEKLIIGYGSSSTHTITSFASGSGTVRDISMTTFGNTDQIRLYASDGSVSTSGVMRALSTQDSVSGPGNGALQ</sequence>
<evidence type="ECO:0000313" key="1">
    <source>
        <dbReference type="EMBL" id="RKO87192.1"/>
    </source>
</evidence>
<accession>A0A4P9W5G0</accession>
<gene>
    <name evidence="1" type="ORF">BDK51DRAFT_43727</name>
</gene>
<feature type="non-terminal residue" evidence="1">
    <location>
        <position position="1423"/>
    </location>
</feature>
<evidence type="ECO:0000313" key="2">
    <source>
        <dbReference type="Proteomes" id="UP000269721"/>
    </source>
</evidence>
<name>A0A4P9W5G0_9FUNG</name>
<dbReference type="Proteomes" id="UP000269721">
    <property type="component" value="Unassembled WGS sequence"/>
</dbReference>
<organism evidence="1 2">
    <name type="scientific">Blyttiomyces helicus</name>
    <dbReference type="NCBI Taxonomy" id="388810"/>
    <lineage>
        <taxon>Eukaryota</taxon>
        <taxon>Fungi</taxon>
        <taxon>Fungi incertae sedis</taxon>
        <taxon>Chytridiomycota</taxon>
        <taxon>Chytridiomycota incertae sedis</taxon>
        <taxon>Chytridiomycetes</taxon>
        <taxon>Chytridiomycetes incertae sedis</taxon>
        <taxon>Blyttiomyces</taxon>
    </lineage>
</organism>
<proteinExistence type="predicted"/>
<keyword evidence="2" id="KW-1185">Reference proteome</keyword>
<dbReference type="EMBL" id="KZ997605">
    <property type="protein sequence ID" value="RKO87192.1"/>
    <property type="molecule type" value="Genomic_DNA"/>
</dbReference>
<reference evidence="2" key="1">
    <citation type="journal article" date="2018" name="Nat. Microbiol.">
        <title>Leveraging single-cell genomics to expand the fungal tree of life.</title>
        <authorList>
            <person name="Ahrendt S.R."/>
            <person name="Quandt C.A."/>
            <person name="Ciobanu D."/>
            <person name="Clum A."/>
            <person name="Salamov A."/>
            <person name="Andreopoulos B."/>
            <person name="Cheng J.F."/>
            <person name="Woyke T."/>
            <person name="Pelin A."/>
            <person name="Henrissat B."/>
            <person name="Reynolds N.K."/>
            <person name="Benny G.L."/>
            <person name="Smith M.E."/>
            <person name="James T.Y."/>
            <person name="Grigoriev I.V."/>
        </authorList>
    </citation>
    <scope>NUCLEOTIDE SEQUENCE [LARGE SCALE GENOMIC DNA]</scope>
</reference>
<protein>
    <submittedName>
        <fullName evidence="1">Uncharacterized protein</fullName>
    </submittedName>
</protein>